<dbReference type="OrthoDB" id="196146at2"/>
<dbReference type="RefSeq" id="WP_039721544.1">
    <property type="nucleotide sequence ID" value="NZ_CP037899.1"/>
</dbReference>
<reference evidence="4" key="3">
    <citation type="submission" date="2019-03" db="EMBL/GenBank/DDBJ databases">
        <title>Complete genome of Methylacidiphilum kamchatkense Kam1.</title>
        <authorList>
            <person name="Kruse T."/>
            <person name="Murarilal Ratnadevi C."/>
            <person name="Erikstad H.-A."/>
            <person name="Birkeland N.-K."/>
        </authorList>
    </citation>
    <scope>NUCLEOTIDE SEQUENCE [LARGE SCALE GENOMIC DNA]</scope>
    <source>
        <strain evidence="4">kam1</strain>
    </source>
</reference>
<dbReference type="STRING" id="1202785.A946_06910"/>
<dbReference type="KEGG" id="mkc:kam1_55"/>
<dbReference type="AlphaFoldDB" id="A0A0C1RKL7"/>
<dbReference type="EMBL" id="JQNX01000004">
    <property type="protein sequence ID" value="KIE58592.1"/>
    <property type="molecule type" value="Genomic_DNA"/>
</dbReference>
<dbReference type="Pfam" id="PF04519">
    <property type="entry name" value="Bactofilin"/>
    <property type="match status" value="1"/>
</dbReference>
<dbReference type="EMBL" id="CP037899">
    <property type="protein sequence ID" value="QDQ41316.1"/>
    <property type="molecule type" value="Genomic_DNA"/>
</dbReference>
<evidence type="ECO:0000313" key="4">
    <source>
        <dbReference type="Proteomes" id="UP000315925"/>
    </source>
</evidence>
<dbReference type="Proteomes" id="UP000315925">
    <property type="component" value="Chromosome"/>
</dbReference>
<dbReference type="InterPro" id="IPR007607">
    <property type="entry name" value="BacA/B"/>
</dbReference>
<gene>
    <name evidence="1" type="ORF">A946_06910</name>
    <name evidence="2" type="ORF">kam1_55</name>
</gene>
<keyword evidence="3" id="KW-1185">Reference proteome</keyword>
<accession>A0A0C1RKL7</accession>
<dbReference type="Proteomes" id="UP000031594">
    <property type="component" value="Unassembled WGS sequence"/>
</dbReference>
<evidence type="ECO:0000313" key="2">
    <source>
        <dbReference type="EMBL" id="QDQ41316.1"/>
    </source>
</evidence>
<dbReference type="InterPro" id="IPR011004">
    <property type="entry name" value="Trimer_LpxA-like_sf"/>
</dbReference>
<sequence length="80" mass="8723">MQTKDDVTILSPYISLEGELWVRDKAIVNCHIQGKIRVGGKLEILSEAVIEGEVYAQAIEIDSGATINGRIVIGKNKLNS</sequence>
<evidence type="ECO:0000313" key="1">
    <source>
        <dbReference type="EMBL" id="KIE58592.1"/>
    </source>
</evidence>
<protein>
    <submittedName>
        <fullName evidence="1">Membrane protein</fullName>
    </submittedName>
    <submittedName>
        <fullName evidence="2">Polymer-forming protein</fullName>
    </submittedName>
</protein>
<name>A0A0C1RKL7_9BACT</name>
<proteinExistence type="predicted"/>
<evidence type="ECO:0000313" key="3">
    <source>
        <dbReference type="Proteomes" id="UP000031594"/>
    </source>
</evidence>
<reference evidence="2" key="2">
    <citation type="journal article" date="2019" name="BMC Genomics">
        <title>Complete genome sequence analysis of the thermoacidophilic verrucomicrobial methanotroph 'Candidatus Methylacidiphilum kamchatkense' strain Kam1 and comparison with its closest relatives.</title>
        <authorList>
            <person name="Kruse T."/>
            <person name="Ratnadevi C.M."/>
            <person name="Erikstad H.A."/>
            <person name="Birkeland N.K."/>
        </authorList>
    </citation>
    <scope>NUCLEOTIDE SEQUENCE</scope>
    <source>
        <strain evidence="2">Kam1</strain>
    </source>
</reference>
<organism evidence="2 4">
    <name type="scientific">Methylacidiphilum kamchatkense Kam1</name>
    <dbReference type="NCBI Taxonomy" id="1202785"/>
    <lineage>
        <taxon>Bacteria</taxon>
        <taxon>Pseudomonadati</taxon>
        <taxon>Verrucomicrobiota</taxon>
        <taxon>Methylacidiphilae</taxon>
        <taxon>Methylacidiphilales</taxon>
        <taxon>Methylacidiphilaceae</taxon>
        <taxon>Methylacidiphilum (ex Ratnadevi et al. 2023)</taxon>
    </lineage>
</organism>
<reference evidence="1 3" key="1">
    <citation type="submission" date="2014-08" db="EMBL/GenBank/DDBJ databases">
        <title>Methylacidiphilum kamchatkense strain Kam1 draft genome sequence.</title>
        <authorList>
            <person name="Birkeland N.-K."/>
            <person name="Erikstad H.A."/>
        </authorList>
    </citation>
    <scope>NUCLEOTIDE SEQUENCE [LARGE SCALE GENOMIC DNA]</scope>
    <source>
        <strain evidence="1 3">Kam1</strain>
    </source>
</reference>
<dbReference type="SUPFAM" id="SSF51161">
    <property type="entry name" value="Trimeric LpxA-like enzymes"/>
    <property type="match status" value="1"/>
</dbReference>